<dbReference type="OrthoDB" id="9778912at2"/>
<dbReference type="InterPro" id="IPR004136">
    <property type="entry name" value="NMO"/>
</dbReference>
<keyword evidence="4" id="KW-0503">Monooxygenase</keyword>
<keyword evidence="5" id="KW-1185">Reference proteome</keyword>
<dbReference type="STRING" id="1121485.GCA_000426485_01955"/>
<evidence type="ECO:0000256" key="3">
    <source>
        <dbReference type="ARBA" id="ARBA00023002"/>
    </source>
</evidence>
<gene>
    <name evidence="4" type="ORF">E2605_16385</name>
</gene>
<dbReference type="CDD" id="cd04730">
    <property type="entry name" value="NPD_like"/>
    <property type="match status" value="1"/>
</dbReference>
<dbReference type="PANTHER" id="PTHR32332">
    <property type="entry name" value="2-NITROPROPANE DIOXYGENASE"/>
    <property type="match status" value="1"/>
</dbReference>
<dbReference type="Proteomes" id="UP000297861">
    <property type="component" value="Unassembled WGS sequence"/>
</dbReference>
<reference evidence="4 5" key="1">
    <citation type="submission" date="2019-03" db="EMBL/GenBank/DDBJ databases">
        <title>San Antonio Military Medical Center submission to MRSN (WRAIR), pending publication.</title>
        <authorList>
            <person name="Blyth D.M."/>
            <person name="Mccarthy S.L."/>
            <person name="Schall S.E."/>
            <person name="Stam J.A."/>
            <person name="Ong A.C."/>
            <person name="Mcgann P.T."/>
        </authorList>
    </citation>
    <scope>NUCLEOTIDE SEQUENCE [LARGE SCALE GENOMIC DNA]</scope>
    <source>
        <strain evidence="4 5">MRSN571793</strain>
    </source>
</reference>
<protein>
    <submittedName>
        <fullName evidence="4">Nitronate monooxygenase</fullName>
    </submittedName>
</protein>
<dbReference type="SUPFAM" id="SSF51412">
    <property type="entry name" value="Inosine monophosphate dehydrogenase (IMPDH)"/>
    <property type="match status" value="1"/>
</dbReference>
<proteinExistence type="predicted"/>
<accession>A0A4Y8KWY0</accession>
<dbReference type="EMBL" id="SOML01000012">
    <property type="protein sequence ID" value="TFD93731.1"/>
    <property type="molecule type" value="Genomic_DNA"/>
</dbReference>
<dbReference type="Pfam" id="PF03060">
    <property type="entry name" value="NMO"/>
    <property type="match status" value="2"/>
</dbReference>
<evidence type="ECO:0000256" key="1">
    <source>
        <dbReference type="ARBA" id="ARBA00022630"/>
    </source>
</evidence>
<keyword evidence="3" id="KW-0560">Oxidoreductase</keyword>
<evidence type="ECO:0000313" key="4">
    <source>
        <dbReference type="EMBL" id="TFD93731.1"/>
    </source>
</evidence>
<dbReference type="PANTHER" id="PTHR32332:SF20">
    <property type="entry name" value="2-NITROPROPANE DIOXYGENASE-LIKE PROTEIN"/>
    <property type="match status" value="1"/>
</dbReference>
<comment type="caution">
    <text evidence="4">The sequence shown here is derived from an EMBL/GenBank/DDBJ whole genome shotgun (WGS) entry which is preliminary data.</text>
</comment>
<dbReference type="InterPro" id="IPR013785">
    <property type="entry name" value="Aldolase_TIM"/>
</dbReference>
<name>A0A4Y8KWY0_9BACT</name>
<organism evidence="4 5">
    <name type="scientific">Dysgonomonas capnocytophagoides</name>
    <dbReference type="NCBI Taxonomy" id="45254"/>
    <lineage>
        <taxon>Bacteria</taxon>
        <taxon>Pseudomonadati</taxon>
        <taxon>Bacteroidota</taxon>
        <taxon>Bacteroidia</taxon>
        <taxon>Bacteroidales</taxon>
        <taxon>Dysgonomonadaceae</taxon>
        <taxon>Dysgonomonas</taxon>
    </lineage>
</organism>
<dbReference type="RefSeq" id="WP_134437239.1">
    <property type="nucleotide sequence ID" value="NZ_SOML01000012.1"/>
</dbReference>
<sequence>MNNRITDLFKIKYPIISGGMVWCSGWRLASAVSNAGGLGLIGAGSMYPEVLREHIQKCKAATDKPFGVNVPLLYPNIEEIIEIIIAEDVKIVFTSAGNPKTWTKKLQEHGIIVAHVVSSSKFALKCQEAGVNAVVAEGFEAGGHNGREETTTLTLIPQVREVLDIPLIAAGGIATGSTVLAAFALGAEGVQIGTRFALTQESSAADEFKKLCISLKEGDTMLSLKKLSPTRLIKNEFYNKVTEAEDRGASVEEMRELLGRGRSKKGIFEGDLIEGELEIGQIASHINDLPSAAEVIKSIVSDFNAKANKLSDLSL</sequence>
<dbReference type="AlphaFoldDB" id="A0A4Y8KWY0"/>
<dbReference type="Gene3D" id="3.20.20.70">
    <property type="entry name" value="Aldolase class I"/>
    <property type="match status" value="1"/>
</dbReference>
<dbReference type="GO" id="GO:0018580">
    <property type="term" value="F:nitronate monooxygenase activity"/>
    <property type="evidence" value="ECO:0007669"/>
    <property type="project" value="InterPro"/>
</dbReference>
<keyword evidence="2" id="KW-0288">FMN</keyword>
<evidence type="ECO:0000256" key="2">
    <source>
        <dbReference type="ARBA" id="ARBA00022643"/>
    </source>
</evidence>
<evidence type="ECO:0000313" key="5">
    <source>
        <dbReference type="Proteomes" id="UP000297861"/>
    </source>
</evidence>
<keyword evidence="1" id="KW-0285">Flavoprotein</keyword>